<dbReference type="Proteomes" id="UP000034909">
    <property type="component" value="Unassembled WGS sequence"/>
</dbReference>
<dbReference type="AlphaFoldDB" id="A0A837IJ62"/>
<feature type="domain" description="Transposase IS200-like" evidence="1">
    <location>
        <begin position="2"/>
        <end position="136"/>
    </location>
</feature>
<comment type="caution">
    <text evidence="2">The sequence shown here is derived from an EMBL/GenBank/DDBJ whole genome shotgun (WGS) entry which is preliminary data.</text>
</comment>
<reference evidence="2 3" key="1">
    <citation type="journal article" date="2015" name="Nature">
        <title>rRNA introns, odd ribosomes, and small enigmatic genomes across a large radiation of phyla.</title>
        <authorList>
            <person name="Brown C.T."/>
            <person name="Hug L.A."/>
            <person name="Thomas B.C."/>
            <person name="Sharon I."/>
            <person name="Castelle C.J."/>
            <person name="Singh A."/>
            <person name="Wilkins M.J."/>
            <person name="Williams K.H."/>
            <person name="Banfield J.F."/>
        </authorList>
    </citation>
    <scope>NUCLEOTIDE SEQUENCE [LARGE SCALE GENOMIC DNA]</scope>
</reference>
<accession>A0A837IJ62</accession>
<dbReference type="InterPro" id="IPR036515">
    <property type="entry name" value="Transposase_17_sf"/>
</dbReference>
<dbReference type="Gene3D" id="3.30.70.1290">
    <property type="entry name" value="Transposase IS200-like"/>
    <property type="match status" value="1"/>
</dbReference>
<dbReference type="InterPro" id="IPR002686">
    <property type="entry name" value="Transposase_17"/>
</dbReference>
<proteinExistence type="predicted"/>
<evidence type="ECO:0000313" key="3">
    <source>
        <dbReference type="Proteomes" id="UP000034909"/>
    </source>
</evidence>
<protein>
    <recommendedName>
        <fullName evidence="1">Transposase IS200-like domain-containing protein</fullName>
    </recommendedName>
</protein>
<dbReference type="SMART" id="SM01321">
    <property type="entry name" value="Y1_Tnp"/>
    <property type="match status" value="1"/>
</dbReference>
<dbReference type="EMBL" id="LCLF01000035">
    <property type="protein sequence ID" value="KKU11995.1"/>
    <property type="molecule type" value="Genomic_DNA"/>
</dbReference>
<dbReference type="GO" id="GO:0004803">
    <property type="term" value="F:transposase activity"/>
    <property type="evidence" value="ECO:0007669"/>
    <property type="project" value="InterPro"/>
</dbReference>
<evidence type="ECO:0000259" key="1">
    <source>
        <dbReference type="SMART" id="SM01321"/>
    </source>
</evidence>
<dbReference type="GO" id="GO:0006313">
    <property type="term" value="P:DNA transposition"/>
    <property type="evidence" value="ECO:0007669"/>
    <property type="project" value="InterPro"/>
</dbReference>
<dbReference type="GO" id="GO:0003677">
    <property type="term" value="F:DNA binding"/>
    <property type="evidence" value="ECO:0007669"/>
    <property type="project" value="InterPro"/>
</dbReference>
<evidence type="ECO:0000313" key="2">
    <source>
        <dbReference type="EMBL" id="KKU11995.1"/>
    </source>
</evidence>
<dbReference type="PANTHER" id="PTHR34322:SF2">
    <property type="entry name" value="TRANSPOSASE IS200-LIKE DOMAIN-CONTAINING PROTEIN"/>
    <property type="match status" value="1"/>
</dbReference>
<name>A0A837IJ62_9BACT</name>
<dbReference type="PANTHER" id="PTHR34322">
    <property type="entry name" value="TRANSPOSASE, Y1_TNP DOMAIN-CONTAINING"/>
    <property type="match status" value="1"/>
</dbReference>
<gene>
    <name evidence="2" type="ORF">UX18_C0035G0009</name>
</gene>
<dbReference type="Pfam" id="PF01797">
    <property type="entry name" value="Y1_Tnp"/>
    <property type="match status" value="1"/>
</dbReference>
<dbReference type="SUPFAM" id="SSF143422">
    <property type="entry name" value="Transposase IS200-like"/>
    <property type="match status" value="1"/>
</dbReference>
<organism evidence="2 3">
    <name type="scientific">Candidatus Azambacteria bacterium GW2011_GWC2_45_7b</name>
    <dbReference type="NCBI Taxonomy" id="1618621"/>
    <lineage>
        <taxon>Bacteria</taxon>
        <taxon>Candidatus Azamiibacteriota</taxon>
    </lineage>
</organism>
<sequence>MILNNIYHIYNRGVEKRKIFLEDRDYKRFIRNLIIFNDIKTVTNIEHKNIEQIAINREFLVDVLAFCLMPNHFHLLLRQVTENGITKFMRKIGTGYVNYFNVKYARVGALFQGKFKSVLIDNESQFIYIPHYIHLNPIDLIMPEWREKNLSKPRLAMNFLNSYKWSSYSDYTGKPRFTLVINKDILGEYFSGTEGYYNDLESFIKDLDISNITDIILE</sequence>